<evidence type="ECO:0000313" key="3">
    <source>
        <dbReference type="Proteomes" id="UP000095751"/>
    </source>
</evidence>
<organism evidence="2 3">
    <name type="scientific">Fragilariopsis cylindrus CCMP1102</name>
    <dbReference type="NCBI Taxonomy" id="635003"/>
    <lineage>
        <taxon>Eukaryota</taxon>
        <taxon>Sar</taxon>
        <taxon>Stramenopiles</taxon>
        <taxon>Ochrophyta</taxon>
        <taxon>Bacillariophyta</taxon>
        <taxon>Bacillariophyceae</taxon>
        <taxon>Bacillariophycidae</taxon>
        <taxon>Bacillariales</taxon>
        <taxon>Bacillariaceae</taxon>
        <taxon>Fragilariopsis</taxon>
    </lineage>
</organism>
<dbReference type="EMBL" id="KV784356">
    <property type="protein sequence ID" value="OEU18574.1"/>
    <property type="molecule type" value="Genomic_DNA"/>
</dbReference>
<gene>
    <name evidence="2" type="ORF">FRACYDRAFT_236851</name>
</gene>
<sequence length="350" mass="39885">MKQQQYQRPTMAPQNSSRDTIGYIHIGKTGGSTISNLLRNGCNSFSSSSSSGNTPCHPNIPNETIISKLVEYYYHVPDFWRLPTSNHQTYIISIRDPYDRTISSLLYHHPDNVKYYDIKETKKQKYYGPIVYHKCFPTLEIFSSLLTIPTTTETETNCNYPYPPSYMEIGNCTEFACAAIHGKIRFFVHLFFNYRNILYTKIPTTTSTKSSTTTNLAKDQQQRQIYVIRQEYLENDWSIINKIFEEKESKSESESVGGGIVNSNIPTTITRTTAITATAITATTSFRNISGIKLPVTRDISLEGRNKLCIALKTEYIAYFELLQKALNINDNDMKKSIQIAASNCPILKF</sequence>
<keyword evidence="3" id="KW-1185">Reference proteome</keyword>
<feature type="compositionally biased region" description="Polar residues" evidence="1">
    <location>
        <begin position="1"/>
        <end position="19"/>
    </location>
</feature>
<dbReference type="KEGG" id="fcy:FRACYDRAFT_236851"/>
<dbReference type="Gene3D" id="3.40.50.300">
    <property type="entry name" value="P-loop containing nucleotide triphosphate hydrolases"/>
    <property type="match status" value="1"/>
</dbReference>
<evidence type="ECO:0000313" key="2">
    <source>
        <dbReference type="EMBL" id="OEU18574.1"/>
    </source>
</evidence>
<evidence type="ECO:0008006" key="4">
    <source>
        <dbReference type="Google" id="ProtNLM"/>
    </source>
</evidence>
<dbReference type="OrthoDB" id="43476at2759"/>
<evidence type="ECO:0000256" key="1">
    <source>
        <dbReference type="SAM" id="MobiDB-lite"/>
    </source>
</evidence>
<feature type="region of interest" description="Disordered" evidence="1">
    <location>
        <begin position="1"/>
        <end position="21"/>
    </location>
</feature>
<reference evidence="2 3" key="1">
    <citation type="submission" date="2016-09" db="EMBL/GenBank/DDBJ databases">
        <title>Extensive genetic diversity and differential bi-allelic expression allows diatom success in the polar Southern Ocean.</title>
        <authorList>
            <consortium name="DOE Joint Genome Institute"/>
            <person name="Mock T."/>
            <person name="Otillar R.P."/>
            <person name="Strauss J."/>
            <person name="Dupont C."/>
            <person name="Frickenhaus S."/>
            <person name="Maumus F."/>
            <person name="Mcmullan M."/>
            <person name="Sanges R."/>
            <person name="Schmutz J."/>
            <person name="Toseland A."/>
            <person name="Valas R."/>
            <person name="Veluchamy A."/>
            <person name="Ward B.J."/>
            <person name="Allen A."/>
            <person name="Barry K."/>
            <person name="Falciatore A."/>
            <person name="Ferrante M."/>
            <person name="Fortunato A.E."/>
            <person name="Gloeckner G."/>
            <person name="Gruber A."/>
            <person name="Hipkin R."/>
            <person name="Janech M."/>
            <person name="Kroth P."/>
            <person name="Leese F."/>
            <person name="Lindquist E."/>
            <person name="Lyon B.R."/>
            <person name="Martin J."/>
            <person name="Mayer C."/>
            <person name="Parker M."/>
            <person name="Quesneville H."/>
            <person name="Raymond J."/>
            <person name="Uhlig C."/>
            <person name="Valentin K.U."/>
            <person name="Worden A.Z."/>
            <person name="Armbrust E.V."/>
            <person name="Bowler C."/>
            <person name="Green B."/>
            <person name="Moulton V."/>
            <person name="Van Oosterhout C."/>
            <person name="Grigoriev I."/>
        </authorList>
    </citation>
    <scope>NUCLEOTIDE SEQUENCE [LARGE SCALE GENOMIC DNA]</scope>
    <source>
        <strain evidence="2 3">CCMP1102</strain>
    </source>
</reference>
<dbReference type="AlphaFoldDB" id="A0A1E7FKC7"/>
<dbReference type="InterPro" id="IPR027417">
    <property type="entry name" value="P-loop_NTPase"/>
</dbReference>
<protein>
    <recommendedName>
        <fullName evidence="4">Sulfotransferase domain-containing protein</fullName>
    </recommendedName>
</protein>
<dbReference type="InParanoid" id="A0A1E7FKC7"/>
<accession>A0A1E7FKC7</accession>
<dbReference type="Proteomes" id="UP000095751">
    <property type="component" value="Unassembled WGS sequence"/>
</dbReference>
<proteinExistence type="predicted"/>
<name>A0A1E7FKC7_9STRA</name>